<keyword evidence="6" id="KW-1185">Reference proteome</keyword>
<accession>A0A918KFD5</accession>
<dbReference type="Proteomes" id="UP000626148">
    <property type="component" value="Unassembled WGS sequence"/>
</dbReference>
<dbReference type="InterPro" id="IPR050858">
    <property type="entry name" value="Mal-CoA-ACP_Trans/PKS_FabD"/>
</dbReference>
<comment type="catalytic activity">
    <reaction evidence="4">
        <text>holo-[ACP] + malonyl-CoA = malonyl-[ACP] + CoA</text>
        <dbReference type="Rhea" id="RHEA:41792"/>
        <dbReference type="Rhea" id="RHEA-COMP:9623"/>
        <dbReference type="Rhea" id="RHEA-COMP:9685"/>
        <dbReference type="ChEBI" id="CHEBI:57287"/>
        <dbReference type="ChEBI" id="CHEBI:57384"/>
        <dbReference type="ChEBI" id="CHEBI:64479"/>
        <dbReference type="ChEBI" id="CHEBI:78449"/>
        <dbReference type="EC" id="2.3.1.39"/>
    </reaction>
</comment>
<dbReference type="PANTHER" id="PTHR42681:SF1">
    <property type="entry name" value="MALONYL-COA-ACYL CARRIER PROTEIN TRANSACYLASE, MITOCHONDRIAL"/>
    <property type="match status" value="1"/>
</dbReference>
<proteinExistence type="predicted"/>
<dbReference type="EMBL" id="BMXR01000008">
    <property type="protein sequence ID" value="GGX61300.1"/>
    <property type="molecule type" value="Genomic_DNA"/>
</dbReference>
<evidence type="ECO:0000313" key="6">
    <source>
        <dbReference type="Proteomes" id="UP000626148"/>
    </source>
</evidence>
<keyword evidence="2" id="KW-0808">Transferase</keyword>
<reference evidence="5" key="1">
    <citation type="journal article" date="2014" name="Int. J. Syst. Evol. Microbiol.">
        <title>Complete genome sequence of Corynebacterium casei LMG S-19264T (=DSM 44701T), isolated from a smear-ripened cheese.</title>
        <authorList>
            <consortium name="US DOE Joint Genome Institute (JGI-PGF)"/>
            <person name="Walter F."/>
            <person name="Albersmeier A."/>
            <person name="Kalinowski J."/>
            <person name="Ruckert C."/>
        </authorList>
    </citation>
    <scope>NUCLEOTIDE SEQUENCE</scope>
    <source>
        <strain evidence="5">KCTC 22169</strain>
    </source>
</reference>
<dbReference type="RefSeq" id="WP_189610388.1">
    <property type="nucleotide sequence ID" value="NZ_BMXR01000008.1"/>
</dbReference>
<keyword evidence="3" id="KW-0012">Acyltransferase</keyword>
<evidence type="ECO:0000256" key="2">
    <source>
        <dbReference type="ARBA" id="ARBA00022679"/>
    </source>
</evidence>
<reference evidence="5" key="2">
    <citation type="submission" date="2020-09" db="EMBL/GenBank/DDBJ databases">
        <authorList>
            <person name="Sun Q."/>
            <person name="Kim S."/>
        </authorList>
    </citation>
    <scope>NUCLEOTIDE SEQUENCE</scope>
    <source>
        <strain evidence="5">KCTC 22169</strain>
    </source>
</reference>
<comment type="caution">
    <text evidence="5">The sequence shown here is derived from an EMBL/GenBank/DDBJ whole genome shotgun (WGS) entry which is preliminary data.</text>
</comment>
<sequence>MPTAKERAVVICPGRGTYNATEWGYLGNRHSDKADLFRTFDDYRRNQGQPTLTELDSELPYSLKTHSRGDHASPLIYACAYADFLDIDRERYDIVAVTGNSMGWYIGLAVAGALSSTDGMHLVNTMGSLMHEHRIGGQLLIPWVDDNWQPDWEKRRTYLKLAEDITASRQGLAYLSIDLGGMLVFGADRPGITALEKALPKSDRFPMRLHNHAAFHTPLQQPVRDIARQTLGPEPFQRPVIPLVDGRGHIWTPWSTDTEALWDYTLGHQLTEPYDFTRAVDVTVKEFAPDAVFVLGPGNTLFGAVAQSLILSGWDGVETKGQVKQLANRLIHSLGSTR</sequence>
<evidence type="ECO:0000256" key="1">
    <source>
        <dbReference type="ARBA" id="ARBA00013258"/>
    </source>
</evidence>
<organism evidence="5 6">
    <name type="scientific">Saccharospirillum salsuginis</name>
    <dbReference type="NCBI Taxonomy" id="418750"/>
    <lineage>
        <taxon>Bacteria</taxon>
        <taxon>Pseudomonadati</taxon>
        <taxon>Pseudomonadota</taxon>
        <taxon>Gammaproteobacteria</taxon>
        <taxon>Oceanospirillales</taxon>
        <taxon>Saccharospirillaceae</taxon>
        <taxon>Saccharospirillum</taxon>
    </lineage>
</organism>
<dbReference type="GO" id="GO:0006633">
    <property type="term" value="P:fatty acid biosynthetic process"/>
    <property type="evidence" value="ECO:0007669"/>
    <property type="project" value="TreeGrafter"/>
</dbReference>
<dbReference type="AlphaFoldDB" id="A0A918KFD5"/>
<dbReference type="PANTHER" id="PTHR42681">
    <property type="entry name" value="MALONYL-COA-ACYL CARRIER PROTEIN TRANSACYLASE, MITOCHONDRIAL"/>
    <property type="match status" value="1"/>
</dbReference>
<dbReference type="EC" id="2.3.1.39" evidence="1"/>
<dbReference type="InterPro" id="IPR001227">
    <property type="entry name" value="Ac_transferase_dom_sf"/>
</dbReference>
<gene>
    <name evidence="5" type="ORF">GCM10007392_31450</name>
</gene>
<protein>
    <recommendedName>
        <fullName evidence="1">[acyl-carrier-protein] S-malonyltransferase</fullName>
        <ecNumber evidence="1">2.3.1.39</ecNumber>
    </recommendedName>
</protein>
<name>A0A918KFD5_9GAMM</name>
<evidence type="ECO:0000256" key="4">
    <source>
        <dbReference type="ARBA" id="ARBA00048462"/>
    </source>
</evidence>
<dbReference type="InterPro" id="IPR016035">
    <property type="entry name" value="Acyl_Trfase/lysoPLipase"/>
</dbReference>
<dbReference type="GO" id="GO:0004314">
    <property type="term" value="F:[acyl-carrier-protein] S-malonyltransferase activity"/>
    <property type="evidence" value="ECO:0007669"/>
    <property type="project" value="UniProtKB-EC"/>
</dbReference>
<evidence type="ECO:0000256" key="3">
    <source>
        <dbReference type="ARBA" id="ARBA00023315"/>
    </source>
</evidence>
<evidence type="ECO:0000313" key="5">
    <source>
        <dbReference type="EMBL" id="GGX61300.1"/>
    </source>
</evidence>
<dbReference type="SUPFAM" id="SSF52151">
    <property type="entry name" value="FabD/lysophospholipase-like"/>
    <property type="match status" value="1"/>
</dbReference>
<dbReference type="Gene3D" id="3.40.366.10">
    <property type="entry name" value="Malonyl-Coenzyme A Acyl Carrier Protein, domain 2"/>
    <property type="match status" value="1"/>
</dbReference>